<evidence type="ECO:0000256" key="10">
    <source>
        <dbReference type="ARBA" id="ARBA00023012"/>
    </source>
</evidence>
<dbReference type="AlphaFoldDB" id="A0A4U6BL46"/>
<dbReference type="SUPFAM" id="SSF47384">
    <property type="entry name" value="Homodimeric domain of signal transducing histidine kinase"/>
    <property type="match status" value="1"/>
</dbReference>
<dbReference type="SMART" id="SM00387">
    <property type="entry name" value="HATPase_c"/>
    <property type="match status" value="1"/>
</dbReference>
<evidence type="ECO:0000256" key="5">
    <source>
        <dbReference type="ARBA" id="ARBA00022553"/>
    </source>
</evidence>
<evidence type="ECO:0000256" key="12">
    <source>
        <dbReference type="SAM" id="Phobius"/>
    </source>
</evidence>
<evidence type="ECO:0000256" key="9">
    <source>
        <dbReference type="ARBA" id="ARBA00022840"/>
    </source>
</evidence>
<dbReference type="STRING" id="211460.YH63_13020"/>
<dbReference type="EMBL" id="LBIA02000001">
    <property type="protein sequence ID" value="TKT70976.1"/>
    <property type="molecule type" value="Genomic_DNA"/>
</dbReference>
<keyword evidence="11 12" id="KW-0472">Membrane</keyword>
<evidence type="ECO:0000313" key="15">
    <source>
        <dbReference type="Proteomes" id="UP000034832"/>
    </source>
</evidence>
<dbReference type="Proteomes" id="UP000034832">
    <property type="component" value="Unassembled WGS sequence"/>
</dbReference>
<dbReference type="InterPro" id="IPR000014">
    <property type="entry name" value="PAS"/>
</dbReference>
<dbReference type="InterPro" id="IPR050351">
    <property type="entry name" value="BphY/WalK/GraS-like"/>
</dbReference>
<evidence type="ECO:0000259" key="13">
    <source>
        <dbReference type="PROSITE" id="PS50109"/>
    </source>
</evidence>
<dbReference type="SMART" id="SM00388">
    <property type="entry name" value="HisKA"/>
    <property type="match status" value="1"/>
</dbReference>
<dbReference type="InterPro" id="IPR036890">
    <property type="entry name" value="HATPase_C_sf"/>
</dbReference>
<dbReference type="GO" id="GO:0000155">
    <property type="term" value="F:phosphorelay sensor kinase activity"/>
    <property type="evidence" value="ECO:0007669"/>
    <property type="project" value="InterPro"/>
</dbReference>
<dbReference type="Gene3D" id="3.30.450.20">
    <property type="entry name" value="PAS domain"/>
    <property type="match status" value="1"/>
</dbReference>
<dbReference type="InterPro" id="IPR036097">
    <property type="entry name" value="HisK_dim/P_sf"/>
</dbReference>
<sequence>MAVTSPNSGFAPWPDRLRRSAIILIATALGLAASVVFGGLTLPQAGLIFIVIAGAALVPWHLHQSVPTSEDMIGARPAETPVVQALVGGMPDAAVLLDRAGRVLHFNTAAGQLAPALRKNELALFALRSPEIIAALREAIATRQPQRASYVDHVPIDRWMELIVTPLSLPTAFGGSEYCILMTFHDQTPLRRVEEMRADFVANASHELRTPLAALSGFIDTLQGPAREDPKARERFLGIMHTQATRMARLIDDLLSLSRVELSAHVRPEKLVDVVPLVRQVIDGLEPLASERQVAIEIELPPAPVLIAGDTEELLRVFENLIENGLKYGATGGRVMVSLTEPVPDDAAGEVRFAVRDFGPGIPPEHLPRLTERFYRVDAGDSRAQGGTGLGLSLVRHILIRHRGRLLIESVFGHGATFTACFPATKSATAAAKE</sequence>
<keyword evidence="5" id="KW-0597">Phosphoprotein</keyword>
<dbReference type="GO" id="GO:0005886">
    <property type="term" value="C:plasma membrane"/>
    <property type="evidence" value="ECO:0007669"/>
    <property type="project" value="UniProtKB-SubCell"/>
</dbReference>
<dbReference type="EC" id="2.7.13.3" evidence="3"/>
<dbReference type="InterPro" id="IPR003661">
    <property type="entry name" value="HisK_dim/P_dom"/>
</dbReference>
<dbReference type="RefSeq" id="WP_046828406.1">
    <property type="nucleotide sequence ID" value="NZ_LBIA02000001.1"/>
</dbReference>
<dbReference type="Pfam" id="PF00512">
    <property type="entry name" value="HisKA"/>
    <property type="match status" value="1"/>
</dbReference>
<proteinExistence type="predicted"/>
<evidence type="ECO:0000256" key="11">
    <source>
        <dbReference type="ARBA" id="ARBA00023136"/>
    </source>
</evidence>
<dbReference type="PANTHER" id="PTHR45453:SF1">
    <property type="entry name" value="PHOSPHATE REGULON SENSOR PROTEIN PHOR"/>
    <property type="match status" value="1"/>
</dbReference>
<evidence type="ECO:0000256" key="8">
    <source>
        <dbReference type="ARBA" id="ARBA00022777"/>
    </source>
</evidence>
<dbReference type="FunFam" id="3.30.565.10:FF:000006">
    <property type="entry name" value="Sensor histidine kinase WalK"/>
    <property type="match status" value="1"/>
</dbReference>
<dbReference type="FunFam" id="1.10.287.130:FF:000008">
    <property type="entry name" value="Two-component sensor histidine kinase"/>
    <property type="match status" value="1"/>
</dbReference>
<evidence type="ECO:0000256" key="1">
    <source>
        <dbReference type="ARBA" id="ARBA00000085"/>
    </source>
</evidence>
<dbReference type="PRINTS" id="PR00344">
    <property type="entry name" value="BCTRLSENSOR"/>
</dbReference>
<evidence type="ECO:0000256" key="2">
    <source>
        <dbReference type="ARBA" id="ARBA00004236"/>
    </source>
</evidence>
<dbReference type="GO" id="GO:0005524">
    <property type="term" value="F:ATP binding"/>
    <property type="evidence" value="ECO:0007669"/>
    <property type="project" value="UniProtKB-KW"/>
</dbReference>
<comment type="catalytic activity">
    <reaction evidence="1">
        <text>ATP + protein L-histidine = ADP + protein N-phospho-L-histidine.</text>
        <dbReference type="EC" id="2.7.13.3"/>
    </reaction>
</comment>
<protein>
    <recommendedName>
        <fullName evidence="3">histidine kinase</fullName>
        <ecNumber evidence="3">2.7.13.3</ecNumber>
    </recommendedName>
</protein>
<keyword evidence="7" id="KW-0547">Nucleotide-binding</keyword>
<organism evidence="14 15">
    <name type="scientific">Afipia massiliensis</name>
    <dbReference type="NCBI Taxonomy" id="211460"/>
    <lineage>
        <taxon>Bacteria</taxon>
        <taxon>Pseudomonadati</taxon>
        <taxon>Pseudomonadota</taxon>
        <taxon>Alphaproteobacteria</taxon>
        <taxon>Hyphomicrobiales</taxon>
        <taxon>Nitrobacteraceae</taxon>
        <taxon>Afipia</taxon>
    </lineage>
</organism>
<dbReference type="PANTHER" id="PTHR45453">
    <property type="entry name" value="PHOSPHATE REGULON SENSOR PROTEIN PHOR"/>
    <property type="match status" value="1"/>
</dbReference>
<dbReference type="SUPFAM" id="SSF55874">
    <property type="entry name" value="ATPase domain of HSP90 chaperone/DNA topoisomerase II/histidine kinase"/>
    <property type="match status" value="1"/>
</dbReference>
<dbReference type="Pfam" id="PF02518">
    <property type="entry name" value="HATPase_c"/>
    <property type="match status" value="1"/>
</dbReference>
<keyword evidence="12" id="KW-1133">Transmembrane helix</keyword>
<keyword evidence="10" id="KW-0902">Two-component regulatory system</keyword>
<dbReference type="InterPro" id="IPR004358">
    <property type="entry name" value="Sig_transdc_His_kin-like_C"/>
</dbReference>
<dbReference type="Gene3D" id="3.30.565.10">
    <property type="entry name" value="Histidine kinase-like ATPase, C-terminal domain"/>
    <property type="match status" value="1"/>
</dbReference>
<evidence type="ECO:0000313" key="14">
    <source>
        <dbReference type="EMBL" id="TKT70976.1"/>
    </source>
</evidence>
<dbReference type="OrthoDB" id="9813151at2"/>
<keyword evidence="9" id="KW-0067">ATP-binding</keyword>
<dbReference type="CDD" id="cd00130">
    <property type="entry name" value="PAS"/>
    <property type="match status" value="1"/>
</dbReference>
<feature type="domain" description="Histidine kinase" evidence="13">
    <location>
        <begin position="203"/>
        <end position="426"/>
    </location>
</feature>
<evidence type="ECO:0000256" key="7">
    <source>
        <dbReference type="ARBA" id="ARBA00022741"/>
    </source>
</evidence>
<dbReference type="GO" id="GO:0004721">
    <property type="term" value="F:phosphoprotein phosphatase activity"/>
    <property type="evidence" value="ECO:0007669"/>
    <property type="project" value="TreeGrafter"/>
</dbReference>
<keyword evidence="15" id="KW-1185">Reference proteome</keyword>
<keyword evidence="12" id="KW-0812">Transmembrane</keyword>
<gene>
    <name evidence="14" type="ORF">YH63_005905</name>
</gene>
<dbReference type="InterPro" id="IPR005467">
    <property type="entry name" value="His_kinase_dom"/>
</dbReference>
<name>A0A4U6BL46_9BRAD</name>
<keyword evidence="6" id="KW-0808">Transferase</keyword>
<dbReference type="SUPFAM" id="SSF55785">
    <property type="entry name" value="PYP-like sensor domain (PAS domain)"/>
    <property type="match status" value="1"/>
</dbReference>
<evidence type="ECO:0000256" key="4">
    <source>
        <dbReference type="ARBA" id="ARBA00022475"/>
    </source>
</evidence>
<feature type="transmembrane region" description="Helical" evidence="12">
    <location>
        <begin position="20"/>
        <end position="38"/>
    </location>
</feature>
<evidence type="ECO:0000256" key="3">
    <source>
        <dbReference type="ARBA" id="ARBA00012438"/>
    </source>
</evidence>
<keyword evidence="4" id="KW-1003">Cell membrane</keyword>
<comment type="subcellular location">
    <subcellularLocation>
        <location evidence="2">Cell membrane</location>
    </subcellularLocation>
</comment>
<keyword evidence="8 14" id="KW-0418">Kinase</keyword>
<dbReference type="CDD" id="cd00082">
    <property type="entry name" value="HisKA"/>
    <property type="match status" value="1"/>
</dbReference>
<dbReference type="GO" id="GO:0016036">
    <property type="term" value="P:cellular response to phosphate starvation"/>
    <property type="evidence" value="ECO:0007669"/>
    <property type="project" value="TreeGrafter"/>
</dbReference>
<dbReference type="InterPro" id="IPR003594">
    <property type="entry name" value="HATPase_dom"/>
</dbReference>
<accession>A0A4U6BL46</accession>
<dbReference type="InterPro" id="IPR035965">
    <property type="entry name" value="PAS-like_dom_sf"/>
</dbReference>
<evidence type="ECO:0000256" key="6">
    <source>
        <dbReference type="ARBA" id="ARBA00022679"/>
    </source>
</evidence>
<comment type="caution">
    <text evidence="14">The sequence shown here is derived from an EMBL/GenBank/DDBJ whole genome shotgun (WGS) entry which is preliminary data.</text>
</comment>
<dbReference type="PROSITE" id="PS50109">
    <property type="entry name" value="HIS_KIN"/>
    <property type="match status" value="1"/>
</dbReference>
<reference evidence="14" key="1">
    <citation type="submission" date="2019-04" db="EMBL/GenBank/DDBJ databases">
        <title>Whole genome sequencing of cave bacteria.</title>
        <authorList>
            <person name="Gan H.M."/>
            <person name="Barton H."/>
            <person name="Savka M.A."/>
        </authorList>
    </citation>
    <scope>NUCLEOTIDE SEQUENCE [LARGE SCALE GENOMIC DNA]</scope>
    <source>
        <strain evidence="14">LC387</strain>
    </source>
</reference>
<dbReference type="Gene3D" id="1.10.287.130">
    <property type="match status" value="1"/>
</dbReference>